<evidence type="ECO:0000313" key="1">
    <source>
        <dbReference type="EMBL" id="CAA9536392.1"/>
    </source>
</evidence>
<organism evidence="1">
    <name type="scientific">uncultured Segetibacter sp</name>
    <dbReference type="NCBI Taxonomy" id="481133"/>
    <lineage>
        <taxon>Bacteria</taxon>
        <taxon>Pseudomonadati</taxon>
        <taxon>Bacteroidota</taxon>
        <taxon>Chitinophagia</taxon>
        <taxon>Chitinophagales</taxon>
        <taxon>Chitinophagaceae</taxon>
        <taxon>Segetibacter</taxon>
        <taxon>environmental samples</taxon>
    </lineage>
</organism>
<proteinExistence type="predicted"/>
<feature type="non-terminal residue" evidence="1">
    <location>
        <position position="1"/>
    </location>
</feature>
<reference evidence="1" key="1">
    <citation type="submission" date="2020-02" db="EMBL/GenBank/DDBJ databases">
        <authorList>
            <person name="Meier V. D."/>
        </authorList>
    </citation>
    <scope>NUCLEOTIDE SEQUENCE</scope>
    <source>
        <strain evidence="1">AVDCRST_MAG96</strain>
    </source>
</reference>
<feature type="non-terminal residue" evidence="1">
    <location>
        <position position="42"/>
    </location>
</feature>
<accession>A0A6J4U267</accession>
<dbReference type="EMBL" id="CADCVN010001539">
    <property type="protein sequence ID" value="CAA9536392.1"/>
    <property type="molecule type" value="Genomic_DNA"/>
</dbReference>
<protein>
    <submittedName>
        <fullName evidence="1">Uncharacterized protein</fullName>
    </submittedName>
</protein>
<gene>
    <name evidence="1" type="ORF">AVDCRST_MAG96-3940</name>
</gene>
<name>A0A6J4U267_9BACT</name>
<sequence>VGRLPHGCLVRGLGLTLQHLNPAASIKASHGGFEIFLFFNFL</sequence>
<dbReference type="AlphaFoldDB" id="A0A6J4U267"/>